<comment type="caution">
    <text evidence="2">The sequence shown here is derived from an EMBL/GenBank/DDBJ whole genome shotgun (WGS) entry which is preliminary data.</text>
</comment>
<keyword evidence="1" id="KW-1133">Transmembrane helix</keyword>
<protein>
    <submittedName>
        <fullName evidence="2">Uncharacterized protein</fullName>
    </submittedName>
</protein>
<organism evidence="2 3">
    <name type="scientific">Enterovibrio coralii</name>
    <dbReference type="NCBI Taxonomy" id="294935"/>
    <lineage>
        <taxon>Bacteria</taxon>
        <taxon>Pseudomonadati</taxon>
        <taxon>Pseudomonadota</taxon>
        <taxon>Gammaproteobacteria</taxon>
        <taxon>Vibrionales</taxon>
        <taxon>Vibrionaceae</taxon>
        <taxon>Enterovibrio</taxon>
    </lineage>
</organism>
<dbReference type="OrthoDB" id="6154367at2"/>
<gene>
    <name evidence="2" type="ORF">ATN88_18255</name>
</gene>
<sequence length="256" mass="30378">MNDWVRFESIEIKREGYYVRYDPMVIGFEKSTPFVSVRIIDDIPVSRCKEIAELEYQYWFKKFPIPLQVNIRYEKPRDNYSEQITGCSYICGETLTEYRWGGFNQDELNKEMPLETRIKRIYEGLECFTSSEGRVKSKQERLARKLLKFWAVVSLVVFPAIVAFLGWSTPVFAAISLMYAWYKCADKLLLINGQKLKTAKEIEKEKKQQLMEHYYYHCSKNPEAFEALKLENFQINQANKRNSKLNEMKSFPLEQN</sequence>
<accession>A0A135I6B6</accession>
<dbReference type="Proteomes" id="UP000070529">
    <property type="component" value="Unassembled WGS sequence"/>
</dbReference>
<keyword evidence="1" id="KW-0472">Membrane</keyword>
<keyword evidence="3" id="KW-1185">Reference proteome</keyword>
<evidence type="ECO:0000256" key="1">
    <source>
        <dbReference type="SAM" id="Phobius"/>
    </source>
</evidence>
<dbReference type="AlphaFoldDB" id="A0A135I6B6"/>
<keyword evidence="1" id="KW-0812">Transmembrane</keyword>
<dbReference type="EMBL" id="LNTY01000043">
    <property type="protein sequence ID" value="KXF80989.1"/>
    <property type="molecule type" value="Genomic_DNA"/>
</dbReference>
<feature type="transmembrane region" description="Helical" evidence="1">
    <location>
        <begin position="149"/>
        <end position="182"/>
    </location>
</feature>
<proteinExistence type="predicted"/>
<evidence type="ECO:0000313" key="3">
    <source>
        <dbReference type="Proteomes" id="UP000070529"/>
    </source>
</evidence>
<reference evidence="2 3" key="1">
    <citation type="submission" date="2015-11" db="EMBL/GenBank/DDBJ databases">
        <title>Genomic Taxonomy of the Vibrionaceae.</title>
        <authorList>
            <person name="Gomez-Gil B."/>
            <person name="Enciso-Ibarra J."/>
        </authorList>
    </citation>
    <scope>NUCLEOTIDE SEQUENCE [LARGE SCALE GENOMIC DNA]</scope>
    <source>
        <strain evidence="2 3">CAIM 912</strain>
    </source>
</reference>
<name>A0A135I6B6_9GAMM</name>
<evidence type="ECO:0000313" key="2">
    <source>
        <dbReference type="EMBL" id="KXF80989.1"/>
    </source>
</evidence>